<keyword evidence="4" id="KW-1185">Reference proteome</keyword>
<name>A0A812XH98_9DINO</name>
<comment type="caution">
    <text evidence="3">The sequence shown here is derived from an EMBL/GenBank/DDBJ whole genome shotgun (WGS) entry which is preliminary data.</text>
</comment>
<dbReference type="AlphaFoldDB" id="A0A812XH98"/>
<dbReference type="OrthoDB" id="438298at2759"/>
<reference evidence="3" key="1">
    <citation type="submission" date="2021-02" db="EMBL/GenBank/DDBJ databases">
        <authorList>
            <person name="Dougan E. K."/>
            <person name="Rhodes N."/>
            <person name="Thang M."/>
            <person name="Chan C."/>
        </authorList>
    </citation>
    <scope>NUCLEOTIDE SEQUENCE</scope>
</reference>
<evidence type="ECO:0000256" key="2">
    <source>
        <dbReference type="SAM" id="Phobius"/>
    </source>
</evidence>
<gene>
    <name evidence="3" type="ORF">SNEC2469_LOCUS20899</name>
</gene>
<protein>
    <submittedName>
        <fullName evidence="3">Uncharacterized protein</fullName>
    </submittedName>
</protein>
<feature type="transmembrane region" description="Helical" evidence="2">
    <location>
        <begin position="248"/>
        <end position="267"/>
    </location>
</feature>
<sequence length="840" mass="94538">MFFPGRRQKPHGRDDAHQSDQRAKALSRGRRRRDSFSERHFFLFGKKRSMSGKPTLAVELGDLSFNKKGGKFFPLRGTGVRALEWSSAEWLKILWHPSGFNDPDARRVSLSLEACEGVKALFCGVEEHLVRSLAALSTKDSRLFGKPQTETEVKERFLSCLKTNARCEAFLKTKMDWDRVRIWGPKGEKLEGPGDLAGRECKVRCELRQVWLMSGQCGLLLEVTDLMLKASLANSALSMYRLRNMVRRSFATVCVVALVDFHAFVGMKTHVRRYKLQSRNAACVDRFVTMAQSMLNVNGYDANVTRVALELAQREAATEAATKYRLLQLKYLSVSSRFWLEKMFSDFAAFLQTTRLPSIPYSNSGINKFLAKNPLMWQAFAAHENISLEFPLNVSFPEVSQSLLYGRLSGQVHEPPGLVVLRLWNDTEYTGEVYLLRDLGAHYSRKLGIVAEPLDLSRALADLMQLLKGKWTLRNLIGVYWVVTVIAVFIIFKAHNLSHQRPLPRVPTSKGGFSDFAGSIGVSPSVATSFQPPSRGNAVSLECSWGVLVWQRAGFASWSEQPVHESRSLFQLKFEAERPSRRSVPGTLEMSTAVKKTLHDVRSQLVSGKSLRGLPLTEEKKEELKIKEQQLLHRQRQVRLQRQRQRDFIQSTVSSEGSRVMAHVDASNATQTQEICNAVEAKGDANLAKGDAILGAIDNKMTPEEKREADDRKAEEKKRKADEKKREMEEKKKRKAEEKKQRDEERAAKKAKVDVEKKELAEARKDLKACSQREKKTEGGAEESTAIPQHAGEEVSSTTGLADVAEVEGCEEKPDEQGSPDSSVIPSTWIPKLGLFGPKQ</sequence>
<feature type="compositionally biased region" description="Basic and acidic residues" evidence="1">
    <location>
        <begin position="11"/>
        <end position="23"/>
    </location>
</feature>
<evidence type="ECO:0000313" key="3">
    <source>
        <dbReference type="EMBL" id="CAE7724405.1"/>
    </source>
</evidence>
<evidence type="ECO:0000313" key="4">
    <source>
        <dbReference type="Proteomes" id="UP000601435"/>
    </source>
</evidence>
<accession>A0A812XH98</accession>
<organism evidence="3 4">
    <name type="scientific">Symbiodinium necroappetens</name>
    <dbReference type="NCBI Taxonomy" id="1628268"/>
    <lineage>
        <taxon>Eukaryota</taxon>
        <taxon>Sar</taxon>
        <taxon>Alveolata</taxon>
        <taxon>Dinophyceae</taxon>
        <taxon>Suessiales</taxon>
        <taxon>Symbiodiniaceae</taxon>
        <taxon>Symbiodinium</taxon>
    </lineage>
</organism>
<feature type="compositionally biased region" description="Basic residues" evidence="1">
    <location>
        <begin position="1"/>
        <end position="10"/>
    </location>
</feature>
<dbReference type="EMBL" id="CAJNJA010036775">
    <property type="protein sequence ID" value="CAE7724405.1"/>
    <property type="molecule type" value="Genomic_DNA"/>
</dbReference>
<keyword evidence="2" id="KW-0812">Transmembrane</keyword>
<feature type="region of interest" description="Disordered" evidence="1">
    <location>
        <begin position="698"/>
        <end position="840"/>
    </location>
</feature>
<proteinExistence type="predicted"/>
<keyword evidence="2" id="KW-1133">Transmembrane helix</keyword>
<feature type="compositionally biased region" description="Basic and acidic residues" evidence="1">
    <location>
        <begin position="701"/>
        <end position="779"/>
    </location>
</feature>
<evidence type="ECO:0000256" key="1">
    <source>
        <dbReference type="SAM" id="MobiDB-lite"/>
    </source>
</evidence>
<keyword evidence="2" id="KW-0472">Membrane</keyword>
<feature type="transmembrane region" description="Helical" evidence="2">
    <location>
        <begin position="473"/>
        <end position="492"/>
    </location>
</feature>
<dbReference type="Proteomes" id="UP000601435">
    <property type="component" value="Unassembled WGS sequence"/>
</dbReference>
<feature type="region of interest" description="Disordered" evidence="1">
    <location>
        <begin position="1"/>
        <end position="32"/>
    </location>
</feature>